<organism evidence="3 4">
    <name type="scientific">Ramalina farinacea</name>
    <dbReference type="NCBI Taxonomy" id="258253"/>
    <lineage>
        <taxon>Eukaryota</taxon>
        <taxon>Fungi</taxon>
        <taxon>Dikarya</taxon>
        <taxon>Ascomycota</taxon>
        <taxon>Pezizomycotina</taxon>
        <taxon>Lecanoromycetes</taxon>
        <taxon>OSLEUM clade</taxon>
        <taxon>Lecanoromycetidae</taxon>
        <taxon>Lecanorales</taxon>
        <taxon>Lecanorineae</taxon>
        <taxon>Ramalinaceae</taxon>
        <taxon>Ramalina</taxon>
    </lineage>
</organism>
<dbReference type="Proteomes" id="UP001161017">
    <property type="component" value="Unassembled WGS sequence"/>
</dbReference>
<dbReference type="AlphaFoldDB" id="A0AA43QYE8"/>
<dbReference type="EMBL" id="JAPUFD010000023">
    <property type="protein sequence ID" value="MDI1493193.1"/>
    <property type="molecule type" value="Genomic_DNA"/>
</dbReference>
<dbReference type="GO" id="GO:0102193">
    <property type="term" value="F:protein-ribulosamine 3-kinase activity"/>
    <property type="evidence" value="ECO:0007669"/>
    <property type="project" value="UniProtKB-EC"/>
</dbReference>
<dbReference type="InterPro" id="IPR011009">
    <property type="entry name" value="Kinase-like_dom_sf"/>
</dbReference>
<evidence type="ECO:0000313" key="4">
    <source>
        <dbReference type="Proteomes" id="UP001161017"/>
    </source>
</evidence>
<evidence type="ECO:0000256" key="1">
    <source>
        <dbReference type="ARBA" id="ARBA00011961"/>
    </source>
</evidence>
<comment type="caution">
    <text evidence="3">The sequence shown here is derived from an EMBL/GenBank/DDBJ whole genome shotgun (WGS) entry which is preliminary data.</text>
</comment>
<name>A0AA43QYE8_9LECA</name>
<evidence type="ECO:0000256" key="2">
    <source>
        <dbReference type="ARBA" id="ARBA00048655"/>
    </source>
</evidence>
<dbReference type="PANTHER" id="PTHR12149:SF8">
    <property type="entry name" value="PROTEIN-RIBULOSAMINE 3-KINASE"/>
    <property type="match status" value="1"/>
</dbReference>
<reference evidence="3" key="1">
    <citation type="journal article" date="2023" name="Genome Biol. Evol.">
        <title>First Whole Genome Sequence and Flow Cytometry Genome Size Data for the Lichen-Forming Fungus Ramalina farinacea (Ascomycota).</title>
        <authorList>
            <person name="Llewellyn T."/>
            <person name="Mian S."/>
            <person name="Hill R."/>
            <person name="Leitch I.J."/>
            <person name="Gaya E."/>
        </authorList>
    </citation>
    <scope>NUCLEOTIDE SEQUENCE</scope>
    <source>
        <strain evidence="3">LIQ254RAFAR</strain>
    </source>
</reference>
<dbReference type="PANTHER" id="PTHR12149">
    <property type="entry name" value="FRUCTOSAMINE 3 KINASE-RELATED PROTEIN"/>
    <property type="match status" value="1"/>
</dbReference>
<comment type="catalytic activity">
    <reaction evidence="2">
        <text>N(6)-D-ribulosyl-L-lysyl-[protein] + ATP = N(6)-(3-O-phospho-D-ribulosyl)-L-lysyl-[protein] + ADP + H(+)</text>
        <dbReference type="Rhea" id="RHEA:48432"/>
        <dbReference type="Rhea" id="RHEA-COMP:12103"/>
        <dbReference type="Rhea" id="RHEA-COMP:12104"/>
        <dbReference type="ChEBI" id="CHEBI:15378"/>
        <dbReference type="ChEBI" id="CHEBI:30616"/>
        <dbReference type="ChEBI" id="CHEBI:90418"/>
        <dbReference type="ChEBI" id="CHEBI:90420"/>
        <dbReference type="ChEBI" id="CHEBI:456216"/>
        <dbReference type="EC" id="2.7.1.172"/>
    </reaction>
    <physiologicalReaction direction="left-to-right" evidence="2">
        <dbReference type="Rhea" id="RHEA:48433"/>
    </physiologicalReaction>
</comment>
<dbReference type="EC" id="2.7.1.172" evidence="1"/>
<dbReference type="Pfam" id="PF03881">
    <property type="entry name" value="Fructosamin_kin"/>
    <property type="match status" value="1"/>
</dbReference>
<sequence length="316" mass="35924">MNYHGAPGLELGEGNVKLDPSVLKVLPNDCRVVSTETHGVSFWANTGRIDVNLSNGQPHSFFIKVISTEIGRQMMCSEYECMKAIHMTSPDFVPKPVAWGTYETIPDTHFFLCDFRDMIDEMPDPYQFSSRLAAMHQDSKSPDGKFGFHVETFMGNLPQLAGWEDKWQSYFTKSLRLALQLENKAKGDDPEFDHLLPILFDKVIPRLLDPLESNGRTVKPSLVHGDLWFANAGIDADSQFPLIFDACSFYAHNECKFGAEYEQAYHSFAQISPPEEDYDGRVDLYKLRFNTHVSALFADNQTLREQYESQPPMQST</sequence>
<dbReference type="Gene3D" id="3.90.1200.10">
    <property type="match status" value="1"/>
</dbReference>
<dbReference type="InterPro" id="IPR016477">
    <property type="entry name" value="Fructo-/Ketosamine-3-kinase"/>
</dbReference>
<dbReference type="SUPFAM" id="SSF56112">
    <property type="entry name" value="Protein kinase-like (PK-like)"/>
    <property type="match status" value="1"/>
</dbReference>
<evidence type="ECO:0000313" key="3">
    <source>
        <dbReference type="EMBL" id="MDI1493193.1"/>
    </source>
</evidence>
<keyword evidence="4" id="KW-1185">Reference proteome</keyword>
<gene>
    <name evidence="3" type="ORF">OHK93_004981</name>
</gene>
<proteinExistence type="predicted"/>
<protein>
    <recommendedName>
        <fullName evidence="1">protein-ribulosamine 3-kinase</fullName>
        <ecNumber evidence="1">2.7.1.172</ecNumber>
    </recommendedName>
</protein>
<accession>A0AA43QYE8</accession>